<evidence type="ECO:0000256" key="7">
    <source>
        <dbReference type="ARBA" id="ARBA00022723"/>
    </source>
</evidence>
<dbReference type="InterPro" id="IPR050584">
    <property type="entry name" value="Cholesterol_7-desaturase"/>
</dbReference>
<dbReference type="Gene3D" id="3.90.380.10">
    <property type="entry name" value="Naphthalene 1,2-dioxygenase Alpha Subunit, Chain A, domain 1"/>
    <property type="match status" value="1"/>
</dbReference>
<comment type="caution">
    <text evidence="17">The sequence shown here is derived from an EMBL/GenBank/DDBJ whole genome shotgun (WGS) entry which is preliminary data.</text>
</comment>
<dbReference type="SUPFAM" id="SSF50022">
    <property type="entry name" value="ISP domain"/>
    <property type="match status" value="1"/>
</dbReference>
<name>A0ABD3MAV4_9STRA</name>
<dbReference type="PANTHER" id="PTHR21266">
    <property type="entry name" value="IRON-SULFUR DOMAIN CONTAINING PROTEIN"/>
    <property type="match status" value="1"/>
</dbReference>
<keyword evidence="6" id="KW-0001">2Fe-2S</keyword>
<evidence type="ECO:0000256" key="4">
    <source>
        <dbReference type="ARBA" id="ARBA00022640"/>
    </source>
</evidence>
<feature type="region of interest" description="Disordered" evidence="14">
    <location>
        <begin position="46"/>
        <end position="71"/>
    </location>
</feature>
<evidence type="ECO:0000256" key="11">
    <source>
        <dbReference type="ARBA" id="ARBA00023004"/>
    </source>
</evidence>
<feature type="chain" id="PRO_5044748441" description="Rieske domain-containing protein" evidence="15">
    <location>
        <begin position="20"/>
        <end position="536"/>
    </location>
</feature>
<keyword evidence="5" id="KW-0812">Transmembrane</keyword>
<evidence type="ECO:0000256" key="5">
    <source>
        <dbReference type="ARBA" id="ARBA00022692"/>
    </source>
</evidence>
<reference evidence="17 18" key="1">
    <citation type="submission" date="2024-10" db="EMBL/GenBank/DDBJ databases">
        <title>Updated reference genomes for cyclostephanoid diatoms.</title>
        <authorList>
            <person name="Roberts W.R."/>
            <person name="Alverson A.J."/>
        </authorList>
    </citation>
    <scope>NUCLEOTIDE SEQUENCE [LARGE SCALE GENOMIC DNA]</scope>
    <source>
        <strain evidence="17 18">AJA232-27</strain>
    </source>
</reference>
<dbReference type="EMBL" id="JALLBG020000157">
    <property type="protein sequence ID" value="KAL3761119.1"/>
    <property type="molecule type" value="Genomic_DNA"/>
</dbReference>
<protein>
    <recommendedName>
        <fullName evidence="16">Rieske domain-containing protein</fullName>
    </recommendedName>
</protein>
<evidence type="ECO:0000256" key="15">
    <source>
        <dbReference type="SAM" id="SignalP"/>
    </source>
</evidence>
<dbReference type="GO" id="GO:0016020">
    <property type="term" value="C:membrane"/>
    <property type="evidence" value="ECO:0007669"/>
    <property type="project" value="UniProtKB-SubCell"/>
</dbReference>
<dbReference type="InterPro" id="IPR017941">
    <property type="entry name" value="Rieske_2Fe-2S"/>
</dbReference>
<keyword evidence="8" id="KW-0809">Transit peptide</keyword>
<keyword evidence="13" id="KW-0472">Membrane</keyword>
<evidence type="ECO:0000256" key="1">
    <source>
        <dbReference type="ARBA" id="ARBA00004229"/>
    </source>
</evidence>
<dbReference type="InterPro" id="IPR013626">
    <property type="entry name" value="PaO"/>
</dbReference>
<dbReference type="Pfam" id="PF00355">
    <property type="entry name" value="Rieske"/>
    <property type="match status" value="1"/>
</dbReference>
<dbReference type="InterPro" id="IPR036922">
    <property type="entry name" value="Rieske_2Fe-2S_sf"/>
</dbReference>
<evidence type="ECO:0000256" key="3">
    <source>
        <dbReference type="ARBA" id="ARBA00022528"/>
    </source>
</evidence>
<feature type="domain" description="Rieske" evidence="16">
    <location>
        <begin position="76"/>
        <end position="197"/>
    </location>
</feature>
<evidence type="ECO:0000313" key="18">
    <source>
        <dbReference type="Proteomes" id="UP001530293"/>
    </source>
</evidence>
<dbReference type="Gene3D" id="2.102.10.10">
    <property type="entry name" value="Rieske [2Fe-2S] iron-sulphur domain"/>
    <property type="match status" value="1"/>
</dbReference>
<evidence type="ECO:0000259" key="16">
    <source>
        <dbReference type="PROSITE" id="PS51296"/>
    </source>
</evidence>
<keyword evidence="18" id="KW-1185">Reference proteome</keyword>
<evidence type="ECO:0000256" key="2">
    <source>
        <dbReference type="ARBA" id="ARBA00004370"/>
    </source>
</evidence>
<dbReference type="SUPFAM" id="SSF55961">
    <property type="entry name" value="Bet v1-like"/>
    <property type="match status" value="1"/>
</dbReference>
<dbReference type="GO" id="GO:0051537">
    <property type="term" value="F:2 iron, 2 sulfur cluster binding"/>
    <property type="evidence" value="ECO:0007669"/>
    <property type="project" value="UniProtKB-KW"/>
</dbReference>
<evidence type="ECO:0000256" key="14">
    <source>
        <dbReference type="SAM" id="MobiDB-lite"/>
    </source>
</evidence>
<evidence type="ECO:0000256" key="13">
    <source>
        <dbReference type="ARBA" id="ARBA00023136"/>
    </source>
</evidence>
<keyword evidence="11" id="KW-0408">Iron</keyword>
<dbReference type="AlphaFoldDB" id="A0ABD3MAV4"/>
<proteinExistence type="predicted"/>
<evidence type="ECO:0000256" key="6">
    <source>
        <dbReference type="ARBA" id="ARBA00022714"/>
    </source>
</evidence>
<evidence type="ECO:0000256" key="12">
    <source>
        <dbReference type="ARBA" id="ARBA00023014"/>
    </source>
</evidence>
<evidence type="ECO:0000256" key="10">
    <source>
        <dbReference type="ARBA" id="ARBA00023002"/>
    </source>
</evidence>
<keyword evidence="9" id="KW-1133">Transmembrane helix</keyword>
<keyword evidence="3" id="KW-0150">Chloroplast</keyword>
<keyword evidence="7" id="KW-0479">Metal-binding</keyword>
<sequence>MAIAHLLLLSFFLLRHVHSFVPARALLRAPVNVLLSSTTRISKSASATSSVIDESENDTTLPSSTPPPDGPQLGAWMPLGSASSLTGLTPVQIRICGVDIAVWHKPLPKGAKRDTAATEWSALVDACPHRLAPLSQGRVDPNTGCIECPYHGWAFDLDGTLKSIPQLDEGRTIAAATGNSGGATSLPVHAAGDLLFVFLPTDVTGESWPISRLPEDHYPYLREKMEKGATYCSRDLPYSFDFLIENFMDPAHIPFAHHSLQGTRDDGSPIEMKVSANNFTHFECDYRDICRGKQREGVLSFQRPALYHFRTRAPNTTDEYRPILLLFSLPVEEGKCRVIMPEFRIKFAPRWLLHVGLNRFLNSDTWLHDVERSARLINSTNEQLGSVAVGAARAGRKPTYGLNYISASQSDLGPTAFRKWWLTHGFAAAPPDTFGPASASSLPMYPLSRAEQIDPWVYHAKNCVSCRRGLRQMRIMQKVVTAVSAIGALMLQRRPPLAIALVLAGTYVHNFVRKFATTIEGNIHRAEIDDRSIAQQ</sequence>
<organism evidence="17 18">
    <name type="scientific">Discostella pseudostelligera</name>
    <dbReference type="NCBI Taxonomy" id="259834"/>
    <lineage>
        <taxon>Eukaryota</taxon>
        <taxon>Sar</taxon>
        <taxon>Stramenopiles</taxon>
        <taxon>Ochrophyta</taxon>
        <taxon>Bacillariophyta</taxon>
        <taxon>Coscinodiscophyceae</taxon>
        <taxon>Thalassiosirophycidae</taxon>
        <taxon>Stephanodiscales</taxon>
        <taxon>Stephanodiscaceae</taxon>
        <taxon>Discostella</taxon>
    </lineage>
</organism>
<dbReference type="PANTHER" id="PTHR21266:SF32">
    <property type="entry name" value="CHOLESTEROL 7-DESATURASE NVD"/>
    <property type="match status" value="1"/>
</dbReference>
<keyword evidence="12" id="KW-0411">Iron-sulfur</keyword>
<gene>
    <name evidence="17" type="ORF">ACHAWU_002369</name>
</gene>
<dbReference type="GO" id="GO:0046872">
    <property type="term" value="F:metal ion binding"/>
    <property type="evidence" value="ECO:0007669"/>
    <property type="project" value="UniProtKB-KW"/>
</dbReference>
<keyword evidence="10" id="KW-0560">Oxidoreductase</keyword>
<dbReference type="GO" id="GO:0016491">
    <property type="term" value="F:oxidoreductase activity"/>
    <property type="evidence" value="ECO:0007669"/>
    <property type="project" value="UniProtKB-KW"/>
</dbReference>
<dbReference type="Pfam" id="PF08417">
    <property type="entry name" value="PaO"/>
    <property type="match status" value="1"/>
</dbReference>
<keyword evidence="15" id="KW-0732">Signal</keyword>
<accession>A0ABD3MAV4</accession>
<feature type="signal peptide" evidence="15">
    <location>
        <begin position="1"/>
        <end position="19"/>
    </location>
</feature>
<dbReference type="Proteomes" id="UP001530293">
    <property type="component" value="Unassembled WGS sequence"/>
</dbReference>
<evidence type="ECO:0000256" key="8">
    <source>
        <dbReference type="ARBA" id="ARBA00022946"/>
    </source>
</evidence>
<dbReference type="GO" id="GO:0009507">
    <property type="term" value="C:chloroplast"/>
    <property type="evidence" value="ECO:0007669"/>
    <property type="project" value="UniProtKB-SubCell"/>
</dbReference>
<comment type="subcellular location">
    <subcellularLocation>
        <location evidence="2">Membrane</location>
    </subcellularLocation>
    <subcellularLocation>
        <location evidence="1">Plastid</location>
        <location evidence="1">Chloroplast</location>
    </subcellularLocation>
</comment>
<evidence type="ECO:0000313" key="17">
    <source>
        <dbReference type="EMBL" id="KAL3761119.1"/>
    </source>
</evidence>
<evidence type="ECO:0000256" key="9">
    <source>
        <dbReference type="ARBA" id="ARBA00022989"/>
    </source>
</evidence>
<dbReference type="PROSITE" id="PS51296">
    <property type="entry name" value="RIESKE"/>
    <property type="match status" value="1"/>
</dbReference>
<keyword evidence="4" id="KW-0934">Plastid</keyword>